<feature type="transmembrane region" description="Helical" evidence="2">
    <location>
        <begin position="123"/>
        <end position="152"/>
    </location>
</feature>
<gene>
    <name evidence="3" type="ORF">QYM36_003798</name>
</gene>
<dbReference type="PANTHER" id="PTHR11328">
    <property type="entry name" value="MAJOR FACILITATOR SUPERFAMILY DOMAIN-CONTAINING PROTEIN"/>
    <property type="match status" value="1"/>
</dbReference>
<dbReference type="FunFam" id="1.20.1250.20:FF:000431">
    <property type="entry name" value="Predicted protein"/>
    <property type="match status" value="1"/>
</dbReference>
<dbReference type="EMBL" id="JAVRJZ010000006">
    <property type="protein sequence ID" value="KAK2721616.1"/>
    <property type="molecule type" value="Genomic_DNA"/>
</dbReference>
<dbReference type="AlphaFoldDB" id="A0AA88LEB3"/>
<dbReference type="PANTHER" id="PTHR11328:SF28">
    <property type="entry name" value="MAJOR FACILITATOR SUPERFAMILY DOMAIN-CONTAINING PROTEIN 12"/>
    <property type="match status" value="1"/>
</dbReference>
<organism evidence="3 4">
    <name type="scientific">Artemia franciscana</name>
    <name type="common">Brine shrimp</name>
    <name type="synonym">Artemia sanfranciscana</name>
    <dbReference type="NCBI Taxonomy" id="6661"/>
    <lineage>
        <taxon>Eukaryota</taxon>
        <taxon>Metazoa</taxon>
        <taxon>Ecdysozoa</taxon>
        <taxon>Arthropoda</taxon>
        <taxon>Crustacea</taxon>
        <taxon>Branchiopoda</taxon>
        <taxon>Anostraca</taxon>
        <taxon>Artemiidae</taxon>
        <taxon>Artemia</taxon>
    </lineage>
</organism>
<feature type="transmembrane region" description="Helical" evidence="2">
    <location>
        <begin position="204"/>
        <end position="224"/>
    </location>
</feature>
<name>A0AA88LEB3_ARTSF</name>
<feature type="transmembrane region" description="Helical" evidence="2">
    <location>
        <begin position="422"/>
        <end position="442"/>
    </location>
</feature>
<dbReference type="CDD" id="cd17491">
    <property type="entry name" value="MFS_MFSD12"/>
    <property type="match status" value="1"/>
</dbReference>
<dbReference type="InterPro" id="IPR036259">
    <property type="entry name" value="MFS_trans_sf"/>
</dbReference>
<feature type="transmembrane region" description="Helical" evidence="2">
    <location>
        <begin position="385"/>
        <end position="410"/>
    </location>
</feature>
<dbReference type="Gene3D" id="1.20.1250.20">
    <property type="entry name" value="MFS general substrate transporter like domains"/>
    <property type="match status" value="2"/>
</dbReference>
<dbReference type="InterPro" id="IPR039672">
    <property type="entry name" value="MFS_2"/>
</dbReference>
<evidence type="ECO:0000313" key="3">
    <source>
        <dbReference type="EMBL" id="KAK2721616.1"/>
    </source>
</evidence>
<proteinExistence type="inferred from homology"/>
<dbReference type="Pfam" id="PF13347">
    <property type="entry name" value="MFS_2"/>
    <property type="match status" value="1"/>
</dbReference>
<feature type="transmembrane region" description="Helical" evidence="2">
    <location>
        <begin position="322"/>
        <end position="340"/>
    </location>
</feature>
<keyword evidence="2" id="KW-0472">Membrane</keyword>
<comment type="similarity">
    <text evidence="1">Belongs to the major facilitator superfamily.</text>
</comment>
<feature type="transmembrane region" description="Helical" evidence="2">
    <location>
        <begin position="352"/>
        <end position="378"/>
    </location>
</feature>
<feature type="transmembrane region" description="Helical" evidence="2">
    <location>
        <begin position="26"/>
        <end position="47"/>
    </location>
</feature>
<feature type="transmembrane region" description="Helical" evidence="2">
    <location>
        <begin position="53"/>
        <end position="72"/>
    </location>
</feature>
<feature type="transmembrane region" description="Helical" evidence="2">
    <location>
        <begin position="261"/>
        <end position="282"/>
    </location>
</feature>
<feature type="transmembrane region" description="Helical" evidence="2">
    <location>
        <begin position="288"/>
        <end position="310"/>
    </location>
</feature>
<sequence>MSSYPPIINGFSLSWREKLCYSVGHILNDLCASMWFTYLLVYFHYVLEFSDSLSGVILLIGQIVDGVATPFVGIQIGSKFSFICTENRCKGWYLFGTICVLFSFPFIFQPCLGCQDSHKWAQLIYYAAFVTIFQIGWAAVQISHLTLIPILAKDDRARTEITSYRYACTVISNITVYIITWTAFGLSSSATSTISPENVDQFRKIVFIAVAIGATFSAIFFFGVKENRDVTSESQERTQSQEKQLKGILDWLKEWKFYKVALLYMSTRLFVNLSQVYLPLYLQDTLNLPSTTLATVPLSLFVSGLFASLLIRPLRLLLSKKVIFSIGVILGLVPSILIWYDSSEVYKQYGVYLVAILYGAAGSVLLVMSLAITAALIGDNIGSGGFVYGAMSFTDKLSNGLAVFLIQSFHSTSFSPEAYHGYYKWILSVVCGSAAILGLLSATPNTLDKCRRGTVAVEVSENDREAEPLLRSLREENLLA</sequence>
<dbReference type="GO" id="GO:0015293">
    <property type="term" value="F:symporter activity"/>
    <property type="evidence" value="ECO:0007669"/>
    <property type="project" value="InterPro"/>
</dbReference>
<protein>
    <recommendedName>
        <fullName evidence="5">Major facilitator superfamily domain-containing protein 12-like</fullName>
    </recommendedName>
</protein>
<dbReference type="SUPFAM" id="SSF103473">
    <property type="entry name" value="MFS general substrate transporter"/>
    <property type="match status" value="1"/>
</dbReference>
<keyword evidence="2" id="KW-0812">Transmembrane</keyword>
<comment type="caution">
    <text evidence="3">The sequence shown here is derived from an EMBL/GenBank/DDBJ whole genome shotgun (WGS) entry which is preliminary data.</text>
</comment>
<keyword evidence="4" id="KW-1185">Reference proteome</keyword>
<dbReference type="GO" id="GO:0008643">
    <property type="term" value="P:carbohydrate transport"/>
    <property type="evidence" value="ECO:0007669"/>
    <property type="project" value="InterPro"/>
</dbReference>
<feature type="transmembrane region" description="Helical" evidence="2">
    <location>
        <begin position="92"/>
        <end position="108"/>
    </location>
</feature>
<reference evidence="3" key="1">
    <citation type="submission" date="2023-07" db="EMBL/GenBank/DDBJ databases">
        <title>Chromosome-level genome assembly of Artemia franciscana.</title>
        <authorList>
            <person name="Jo E."/>
        </authorList>
    </citation>
    <scope>NUCLEOTIDE SEQUENCE</scope>
    <source>
        <tissue evidence="3">Whole body</tissue>
    </source>
</reference>
<evidence type="ECO:0000256" key="2">
    <source>
        <dbReference type="SAM" id="Phobius"/>
    </source>
</evidence>
<evidence type="ECO:0000256" key="1">
    <source>
        <dbReference type="ARBA" id="ARBA00008335"/>
    </source>
</evidence>
<accession>A0AA88LEB3</accession>
<evidence type="ECO:0008006" key="5">
    <source>
        <dbReference type="Google" id="ProtNLM"/>
    </source>
</evidence>
<feature type="transmembrane region" description="Helical" evidence="2">
    <location>
        <begin position="164"/>
        <end position="184"/>
    </location>
</feature>
<evidence type="ECO:0000313" key="4">
    <source>
        <dbReference type="Proteomes" id="UP001187531"/>
    </source>
</evidence>
<keyword evidence="2" id="KW-1133">Transmembrane helix</keyword>
<dbReference type="Proteomes" id="UP001187531">
    <property type="component" value="Unassembled WGS sequence"/>
</dbReference>
<dbReference type="GO" id="GO:0005886">
    <property type="term" value="C:plasma membrane"/>
    <property type="evidence" value="ECO:0007669"/>
    <property type="project" value="TreeGrafter"/>
</dbReference>